<dbReference type="PANTHER" id="PTHR28139">
    <property type="entry name" value="UPF0768 PROTEIN YBL029C-A"/>
    <property type="match status" value="1"/>
</dbReference>
<name>A0ABR1FCB2_9ASCO</name>
<gene>
    <name evidence="1" type="ORF">BZA70DRAFT_275080</name>
</gene>
<protein>
    <recommendedName>
        <fullName evidence="3">Zinc-ribbon 15 domain-containing protein</fullName>
    </recommendedName>
</protein>
<organism evidence="1 2">
    <name type="scientific">Myxozyma melibiosi</name>
    <dbReference type="NCBI Taxonomy" id="54550"/>
    <lineage>
        <taxon>Eukaryota</taxon>
        <taxon>Fungi</taxon>
        <taxon>Dikarya</taxon>
        <taxon>Ascomycota</taxon>
        <taxon>Saccharomycotina</taxon>
        <taxon>Lipomycetes</taxon>
        <taxon>Lipomycetales</taxon>
        <taxon>Lipomycetaceae</taxon>
        <taxon>Myxozyma</taxon>
    </lineage>
</organism>
<keyword evidence="2" id="KW-1185">Reference proteome</keyword>
<dbReference type="EMBL" id="JBBJBU010000002">
    <property type="protein sequence ID" value="KAK7206788.1"/>
    <property type="molecule type" value="Genomic_DNA"/>
</dbReference>
<dbReference type="Proteomes" id="UP001498771">
    <property type="component" value="Unassembled WGS sequence"/>
</dbReference>
<comment type="caution">
    <text evidence="1">The sequence shown here is derived from an EMBL/GenBank/DDBJ whole genome shotgun (WGS) entry which is preliminary data.</text>
</comment>
<accession>A0ABR1FCB2</accession>
<evidence type="ECO:0000313" key="1">
    <source>
        <dbReference type="EMBL" id="KAK7206788.1"/>
    </source>
</evidence>
<sequence length="115" mass="13154">MERYKYDEASPEFLDRQEEELLVCILLDTVDMSIPMIFVCGGTNFNGPLKGYEGLRVNCPRCHNNSVMALKKREFFTFCFVPVIPTNYGKTLQCTICPYSRSTSDGELEQLKNHG</sequence>
<evidence type="ECO:0000313" key="2">
    <source>
        <dbReference type="Proteomes" id="UP001498771"/>
    </source>
</evidence>
<proteinExistence type="predicted"/>
<dbReference type="GeneID" id="90037597"/>
<dbReference type="RefSeq" id="XP_064769821.1">
    <property type="nucleotide sequence ID" value="XM_064912085.1"/>
</dbReference>
<evidence type="ECO:0008006" key="3">
    <source>
        <dbReference type="Google" id="ProtNLM"/>
    </source>
</evidence>
<reference evidence="1 2" key="1">
    <citation type="submission" date="2024-03" db="EMBL/GenBank/DDBJ databases">
        <title>Genome-scale model development and genomic sequencing of the oleaginous clade Lipomyces.</title>
        <authorList>
            <consortium name="Lawrence Berkeley National Laboratory"/>
            <person name="Czajka J.J."/>
            <person name="Han Y."/>
            <person name="Kim J."/>
            <person name="Mondo S.J."/>
            <person name="Hofstad B.A."/>
            <person name="Robles A."/>
            <person name="Haridas S."/>
            <person name="Riley R."/>
            <person name="LaButti K."/>
            <person name="Pangilinan J."/>
            <person name="Andreopoulos W."/>
            <person name="Lipzen A."/>
            <person name="Yan J."/>
            <person name="Wang M."/>
            <person name="Ng V."/>
            <person name="Grigoriev I.V."/>
            <person name="Spatafora J.W."/>
            <person name="Magnuson J.K."/>
            <person name="Baker S.E."/>
            <person name="Pomraning K.R."/>
        </authorList>
    </citation>
    <scope>NUCLEOTIDE SEQUENCE [LARGE SCALE GENOMIC DNA]</scope>
    <source>
        <strain evidence="1 2">Phaff 52-87</strain>
    </source>
</reference>
<dbReference type="PANTHER" id="PTHR28139:SF1">
    <property type="entry name" value="UPF0768 PROTEIN YBL029C-A"/>
    <property type="match status" value="1"/>
</dbReference>